<protein>
    <submittedName>
        <fullName evidence="1">Uncharacterized protein</fullName>
    </submittedName>
</protein>
<dbReference type="EMBL" id="BPLQ01004730">
    <property type="protein sequence ID" value="GIY10215.1"/>
    <property type="molecule type" value="Genomic_DNA"/>
</dbReference>
<evidence type="ECO:0000313" key="2">
    <source>
        <dbReference type="Proteomes" id="UP001054837"/>
    </source>
</evidence>
<evidence type="ECO:0000313" key="1">
    <source>
        <dbReference type="EMBL" id="GIY10215.1"/>
    </source>
</evidence>
<gene>
    <name evidence="1" type="ORF">CDAR_471081</name>
</gene>
<comment type="caution">
    <text evidence="1">The sequence shown here is derived from an EMBL/GenBank/DDBJ whole genome shotgun (WGS) entry which is preliminary data.</text>
</comment>
<organism evidence="1 2">
    <name type="scientific">Caerostris darwini</name>
    <dbReference type="NCBI Taxonomy" id="1538125"/>
    <lineage>
        <taxon>Eukaryota</taxon>
        <taxon>Metazoa</taxon>
        <taxon>Ecdysozoa</taxon>
        <taxon>Arthropoda</taxon>
        <taxon>Chelicerata</taxon>
        <taxon>Arachnida</taxon>
        <taxon>Araneae</taxon>
        <taxon>Araneomorphae</taxon>
        <taxon>Entelegynae</taxon>
        <taxon>Araneoidea</taxon>
        <taxon>Araneidae</taxon>
        <taxon>Caerostris</taxon>
    </lineage>
</organism>
<keyword evidence="2" id="KW-1185">Reference proteome</keyword>
<sequence length="286" mass="32113">MATGTVRESEAFLKVGMATFIRVAVLLFGNEVSEWWKLSQVQQWRTKPFVGTSLPRLLKIGKFRFWPPGNRPPIGCKYPLMLSVSFLMGGKGCGIRTFLIRIFCPADGSPAITPSVLPCPRLPRLRWRDILSSPAGIAEREGAILFLPILYLATPAIRINIFCTPPSSICKKTIESVSEVKSQNLVFIAEAILFFSSDWTIRTALFEIERSKRPQTIFIYIYIYNEKKKKKRMASGILMHSCGSNRSQAIIAATDGFRSSTFFIRPLPPISIPLGKCSVRFPPLSY</sequence>
<dbReference type="Proteomes" id="UP001054837">
    <property type="component" value="Unassembled WGS sequence"/>
</dbReference>
<name>A0AAV4QLA9_9ARAC</name>
<dbReference type="AlphaFoldDB" id="A0AAV4QLA9"/>
<reference evidence="1 2" key="1">
    <citation type="submission" date="2021-06" db="EMBL/GenBank/DDBJ databases">
        <title>Caerostris darwini draft genome.</title>
        <authorList>
            <person name="Kono N."/>
            <person name="Arakawa K."/>
        </authorList>
    </citation>
    <scope>NUCLEOTIDE SEQUENCE [LARGE SCALE GENOMIC DNA]</scope>
</reference>
<proteinExistence type="predicted"/>
<accession>A0AAV4QLA9</accession>